<evidence type="ECO:0000313" key="2">
    <source>
        <dbReference type="EMBL" id="KYO20825.1"/>
    </source>
</evidence>
<evidence type="ECO:0000256" key="1">
    <source>
        <dbReference type="SAM" id="SignalP"/>
    </source>
</evidence>
<sequence length="67" mass="7995">MHRLHQQYMKDWTLLLQWLLVVLKEQEEWDRVQEQVQEMDFPSRAVCKMSSISVIGKSDFLSQEGGK</sequence>
<keyword evidence="3" id="KW-1185">Reference proteome</keyword>
<dbReference type="Proteomes" id="UP000050525">
    <property type="component" value="Unassembled WGS sequence"/>
</dbReference>
<gene>
    <name evidence="2" type="ORF">Y1Q_0012677</name>
</gene>
<keyword evidence="1" id="KW-0732">Signal</keyword>
<name>A0A151M8J7_ALLMI</name>
<evidence type="ECO:0000313" key="3">
    <source>
        <dbReference type="Proteomes" id="UP000050525"/>
    </source>
</evidence>
<reference evidence="2 3" key="1">
    <citation type="journal article" date="2012" name="Genome Biol.">
        <title>Sequencing three crocodilian genomes to illuminate the evolution of archosaurs and amniotes.</title>
        <authorList>
            <person name="St John J.A."/>
            <person name="Braun E.L."/>
            <person name="Isberg S.R."/>
            <person name="Miles L.G."/>
            <person name="Chong A.Y."/>
            <person name="Gongora J."/>
            <person name="Dalzell P."/>
            <person name="Moran C."/>
            <person name="Bed'hom B."/>
            <person name="Abzhanov A."/>
            <person name="Burgess S.C."/>
            <person name="Cooksey A.M."/>
            <person name="Castoe T.A."/>
            <person name="Crawford N.G."/>
            <person name="Densmore L.D."/>
            <person name="Drew J.C."/>
            <person name="Edwards S.V."/>
            <person name="Faircloth B.C."/>
            <person name="Fujita M.K."/>
            <person name="Greenwold M.J."/>
            <person name="Hoffmann F.G."/>
            <person name="Howard J.M."/>
            <person name="Iguchi T."/>
            <person name="Janes D.E."/>
            <person name="Khan S.Y."/>
            <person name="Kohno S."/>
            <person name="de Koning A.J."/>
            <person name="Lance S.L."/>
            <person name="McCarthy F.M."/>
            <person name="McCormack J.E."/>
            <person name="Merchant M.E."/>
            <person name="Peterson D.G."/>
            <person name="Pollock D.D."/>
            <person name="Pourmand N."/>
            <person name="Raney B.J."/>
            <person name="Roessler K.A."/>
            <person name="Sanford J.R."/>
            <person name="Sawyer R.H."/>
            <person name="Schmidt C.J."/>
            <person name="Triplett E.W."/>
            <person name="Tuberville T.D."/>
            <person name="Venegas-Anaya M."/>
            <person name="Howard J.T."/>
            <person name="Jarvis E.D."/>
            <person name="Guillette L.J.Jr."/>
            <person name="Glenn T.C."/>
            <person name="Green R.E."/>
            <person name="Ray D.A."/>
        </authorList>
    </citation>
    <scope>NUCLEOTIDE SEQUENCE [LARGE SCALE GENOMIC DNA]</scope>
    <source>
        <strain evidence="2">KSC_2009_1</strain>
    </source>
</reference>
<accession>A0A151M8J7</accession>
<feature type="signal peptide" evidence="1">
    <location>
        <begin position="1"/>
        <end position="24"/>
    </location>
</feature>
<comment type="caution">
    <text evidence="2">The sequence shown here is derived from an EMBL/GenBank/DDBJ whole genome shotgun (WGS) entry which is preliminary data.</text>
</comment>
<dbReference type="AlphaFoldDB" id="A0A151M8J7"/>
<protein>
    <submittedName>
        <fullName evidence="2">Uncharacterized protein</fullName>
    </submittedName>
</protein>
<dbReference type="EMBL" id="AKHW03006358">
    <property type="protein sequence ID" value="KYO20825.1"/>
    <property type="molecule type" value="Genomic_DNA"/>
</dbReference>
<proteinExistence type="predicted"/>
<feature type="chain" id="PRO_5007584865" evidence="1">
    <location>
        <begin position="25"/>
        <end position="67"/>
    </location>
</feature>
<organism evidence="2 3">
    <name type="scientific">Alligator mississippiensis</name>
    <name type="common">American alligator</name>
    <dbReference type="NCBI Taxonomy" id="8496"/>
    <lineage>
        <taxon>Eukaryota</taxon>
        <taxon>Metazoa</taxon>
        <taxon>Chordata</taxon>
        <taxon>Craniata</taxon>
        <taxon>Vertebrata</taxon>
        <taxon>Euteleostomi</taxon>
        <taxon>Archelosauria</taxon>
        <taxon>Archosauria</taxon>
        <taxon>Crocodylia</taxon>
        <taxon>Alligatoridae</taxon>
        <taxon>Alligatorinae</taxon>
        <taxon>Alligator</taxon>
    </lineage>
</organism>